<reference evidence="2" key="1">
    <citation type="submission" date="2021-01" db="EMBL/GenBank/DDBJ databases">
        <title>A chromosome-scale assembly of European eel, Anguilla anguilla.</title>
        <authorList>
            <person name="Henkel C."/>
            <person name="Jong-Raadsen S.A."/>
            <person name="Dufour S."/>
            <person name="Weltzien F.-A."/>
            <person name="Palstra A.P."/>
            <person name="Pelster B."/>
            <person name="Spaink H.P."/>
            <person name="Van Den Thillart G.E."/>
            <person name="Jansen H."/>
            <person name="Zahm M."/>
            <person name="Klopp C."/>
            <person name="Cedric C."/>
            <person name="Louis A."/>
            <person name="Berthelot C."/>
            <person name="Parey E."/>
            <person name="Roest Crollius H."/>
            <person name="Montfort J."/>
            <person name="Robinson-Rechavi M."/>
            <person name="Bucao C."/>
            <person name="Bouchez O."/>
            <person name="Gislard M."/>
            <person name="Lluch J."/>
            <person name="Milhes M."/>
            <person name="Lampietro C."/>
            <person name="Lopez Roques C."/>
            <person name="Donnadieu C."/>
            <person name="Braasch I."/>
            <person name="Desvignes T."/>
            <person name="Postlethwait J."/>
            <person name="Bobe J."/>
            <person name="Guiguen Y."/>
            <person name="Dirks R."/>
        </authorList>
    </citation>
    <scope>NUCLEOTIDE SEQUENCE</scope>
    <source>
        <strain evidence="2">Tag_6206</strain>
        <tissue evidence="2">Liver</tissue>
    </source>
</reference>
<sequence length="115" mass="12095">GHGLRSACVPPSHAAGAHTRLAAERVLLWRLVAAGHGEGQGALGRHGGLGNERRKRVRAGPHYGADRCRGRGPAAHGCQLNAAIPSRRGGTPPAHLRGPGLLLYIWQVEDSCRVP</sequence>
<feature type="compositionally biased region" description="Gly residues" evidence="1">
    <location>
        <begin position="40"/>
        <end position="50"/>
    </location>
</feature>
<dbReference type="EMBL" id="JAFIRN010000017">
    <property type="protein sequence ID" value="KAG5831838.1"/>
    <property type="molecule type" value="Genomic_DNA"/>
</dbReference>
<gene>
    <name evidence="2" type="ORF">ANANG_G00283670</name>
</gene>
<keyword evidence="3" id="KW-1185">Reference proteome</keyword>
<comment type="caution">
    <text evidence="2">The sequence shown here is derived from an EMBL/GenBank/DDBJ whole genome shotgun (WGS) entry which is preliminary data.</text>
</comment>
<proteinExistence type="predicted"/>
<protein>
    <submittedName>
        <fullName evidence="2">Uncharacterized protein</fullName>
    </submittedName>
</protein>
<name>A0A9D3RIU5_ANGAN</name>
<dbReference type="Proteomes" id="UP001044222">
    <property type="component" value="Chromosome 17"/>
</dbReference>
<accession>A0A9D3RIU5</accession>
<evidence type="ECO:0000313" key="2">
    <source>
        <dbReference type="EMBL" id="KAG5831838.1"/>
    </source>
</evidence>
<feature type="non-terminal residue" evidence="2">
    <location>
        <position position="1"/>
    </location>
</feature>
<feature type="region of interest" description="Disordered" evidence="1">
    <location>
        <begin position="40"/>
        <end position="72"/>
    </location>
</feature>
<organism evidence="2 3">
    <name type="scientific">Anguilla anguilla</name>
    <name type="common">European freshwater eel</name>
    <name type="synonym">Muraena anguilla</name>
    <dbReference type="NCBI Taxonomy" id="7936"/>
    <lineage>
        <taxon>Eukaryota</taxon>
        <taxon>Metazoa</taxon>
        <taxon>Chordata</taxon>
        <taxon>Craniata</taxon>
        <taxon>Vertebrata</taxon>
        <taxon>Euteleostomi</taxon>
        <taxon>Actinopterygii</taxon>
        <taxon>Neopterygii</taxon>
        <taxon>Teleostei</taxon>
        <taxon>Anguilliformes</taxon>
        <taxon>Anguillidae</taxon>
        <taxon>Anguilla</taxon>
    </lineage>
</organism>
<dbReference type="AlphaFoldDB" id="A0A9D3RIU5"/>
<evidence type="ECO:0000256" key="1">
    <source>
        <dbReference type="SAM" id="MobiDB-lite"/>
    </source>
</evidence>
<evidence type="ECO:0000313" key="3">
    <source>
        <dbReference type="Proteomes" id="UP001044222"/>
    </source>
</evidence>